<evidence type="ECO:0000256" key="1">
    <source>
        <dbReference type="SAM" id="MobiDB-lite"/>
    </source>
</evidence>
<feature type="compositionally biased region" description="Polar residues" evidence="1">
    <location>
        <begin position="22"/>
        <end position="35"/>
    </location>
</feature>
<protein>
    <submittedName>
        <fullName evidence="2">Uncharacterized protein</fullName>
    </submittedName>
</protein>
<feature type="compositionally biased region" description="Basic and acidic residues" evidence="1">
    <location>
        <begin position="1"/>
        <end position="13"/>
    </location>
</feature>
<sequence>MNDCSIDEKESKAKTPVHKTQRAVQSPAVQPSATPAMQRVAPVVKQAQGNKRQRTSGQEQREFVGNRAVIIAQFKALMKYMGLTGQTHILVKPIGTAAFKVSTNGGNWNALQVYSTGLDNSNANVIGYAAILQPLSSGRFVTPSFSTVPTGAALGEIYMDTSGGGFKPSAYNGSTWKQFIVNDDYPIRPYTNTSMKINTAIYRITSSLGVITYNLLTGSNLALGTNAYVSEIAFDVDYVTLPTNFYSWSIAISNNDMATTIMHGKFVNNGGPYTTSNKLKLFDGAGNELTTLNDSTYYVSVTIFTN</sequence>
<accession>A0A1V0S8K2</accession>
<name>A0A1V0S8K2_9VIRU</name>
<dbReference type="EMBL" id="KY684083">
    <property type="protein sequence ID" value="ARF08032.1"/>
    <property type="molecule type" value="Genomic_DNA"/>
</dbReference>
<gene>
    <name evidence="2" type="ORF">Catovirus_1_82</name>
</gene>
<evidence type="ECO:0000313" key="2">
    <source>
        <dbReference type="EMBL" id="ARF08032.1"/>
    </source>
</evidence>
<proteinExistence type="predicted"/>
<reference evidence="2" key="1">
    <citation type="journal article" date="2017" name="Science">
        <title>Giant viruses with an expanded complement of translation system components.</title>
        <authorList>
            <person name="Schulz F."/>
            <person name="Yutin N."/>
            <person name="Ivanova N.N."/>
            <person name="Ortega D.R."/>
            <person name="Lee T.K."/>
            <person name="Vierheilig J."/>
            <person name="Daims H."/>
            <person name="Horn M."/>
            <person name="Wagner M."/>
            <person name="Jensen G.J."/>
            <person name="Kyrpides N.C."/>
            <person name="Koonin E.V."/>
            <person name="Woyke T."/>
        </authorList>
    </citation>
    <scope>NUCLEOTIDE SEQUENCE</scope>
    <source>
        <strain evidence="2">CTV1</strain>
    </source>
</reference>
<organism evidence="2">
    <name type="scientific">Catovirus CTV1</name>
    <dbReference type="NCBI Taxonomy" id="1977631"/>
    <lineage>
        <taxon>Viruses</taxon>
        <taxon>Varidnaviria</taxon>
        <taxon>Bamfordvirae</taxon>
        <taxon>Nucleocytoviricota</taxon>
        <taxon>Megaviricetes</taxon>
        <taxon>Imitervirales</taxon>
        <taxon>Mimiviridae</taxon>
        <taxon>Klosneuvirinae</taxon>
        <taxon>Catovirus</taxon>
    </lineage>
</organism>
<feature type="region of interest" description="Disordered" evidence="1">
    <location>
        <begin position="1"/>
        <end position="38"/>
    </location>
</feature>